<gene>
    <name evidence="2" type="ORF">BWQ96_08782</name>
</gene>
<evidence type="ECO:0000256" key="1">
    <source>
        <dbReference type="SAM" id="MobiDB-lite"/>
    </source>
</evidence>
<sequence>MSWDLFLNSKWRTESRAVSGGKVIGVGRCATREQDIEEFWWKGNGGTESRKLRAQPQKGINQRKIGV</sequence>
<keyword evidence="3" id="KW-1185">Reference proteome</keyword>
<reference evidence="2 3" key="1">
    <citation type="journal article" date="2018" name="Mol. Biol. Evol.">
        <title>Analysis of the draft genome of the red seaweed Gracilariopsis chorda provides insights into genome size evolution in Rhodophyta.</title>
        <authorList>
            <person name="Lee J."/>
            <person name="Yang E.C."/>
            <person name="Graf L."/>
            <person name="Yang J.H."/>
            <person name="Qiu H."/>
            <person name="Zel Zion U."/>
            <person name="Chan C.X."/>
            <person name="Stephens T.G."/>
            <person name="Weber A.P.M."/>
            <person name="Boo G.H."/>
            <person name="Boo S.M."/>
            <person name="Kim K.M."/>
            <person name="Shin Y."/>
            <person name="Jung M."/>
            <person name="Lee S.J."/>
            <person name="Yim H.S."/>
            <person name="Lee J.H."/>
            <person name="Bhattacharya D."/>
            <person name="Yoon H.S."/>
        </authorList>
    </citation>
    <scope>NUCLEOTIDE SEQUENCE [LARGE SCALE GENOMIC DNA]</scope>
    <source>
        <strain evidence="2 3">SKKU-2015</strain>
        <tissue evidence="2">Whole body</tissue>
    </source>
</reference>
<dbReference type="AlphaFoldDB" id="A0A2V3IK46"/>
<protein>
    <submittedName>
        <fullName evidence="2">Uncharacterized protein</fullName>
    </submittedName>
</protein>
<feature type="region of interest" description="Disordered" evidence="1">
    <location>
        <begin position="47"/>
        <end position="67"/>
    </location>
</feature>
<dbReference type="EMBL" id="NBIV01000213">
    <property type="protein sequence ID" value="PXF41500.1"/>
    <property type="molecule type" value="Genomic_DNA"/>
</dbReference>
<proteinExistence type="predicted"/>
<name>A0A2V3IK46_9FLOR</name>
<organism evidence="2 3">
    <name type="scientific">Gracilariopsis chorda</name>
    <dbReference type="NCBI Taxonomy" id="448386"/>
    <lineage>
        <taxon>Eukaryota</taxon>
        <taxon>Rhodophyta</taxon>
        <taxon>Florideophyceae</taxon>
        <taxon>Rhodymeniophycidae</taxon>
        <taxon>Gracilariales</taxon>
        <taxon>Gracilariaceae</taxon>
        <taxon>Gracilariopsis</taxon>
    </lineage>
</organism>
<evidence type="ECO:0000313" key="2">
    <source>
        <dbReference type="EMBL" id="PXF41500.1"/>
    </source>
</evidence>
<comment type="caution">
    <text evidence="2">The sequence shown here is derived from an EMBL/GenBank/DDBJ whole genome shotgun (WGS) entry which is preliminary data.</text>
</comment>
<dbReference type="Proteomes" id="UP000247409">
    <property type="component" value="Unassembled WGS sequence"/>
</dbReference>
<accession>A0A2V3IK46</accession>
<evidence type="ECO:0000313" key="3">
    <source>
        <dbReference type="Proteomes" id="UP000247409"/>
    </source>
</evidence>